<proteinExistence type="predicted"/>
<feature type="transmembrane region" description="Helical" evidence="1">
    <location>
        <begin position="69"/>
        <end position="90"/>
    </location>
</feature>
<keyword evidence="1" id="KW-0812">Transmembrane</keyword>
<dbReference type="GO" id="GO:0016787">
    <property type="term" value="F:hydrolase activity"/>
    <property type="evidence" value="ECO:0007669"/>
    <property type="project" value="UniProtKB-KW"/>
</dbReference>
<feature type="transmembrane region" description="Helical" evidence="1">
    <location>
        <begin position="169"/>
        <end position="189"/>
    </location>
</feature>
<dbReference type="Proteomes" id="UP001601948">
    <property type="component" value="Unassembled WGS sequence"/>
</dbReference>
<feature type="transmembrane region" description="Helical" evidence="1">
    <location>
        <begin position="139"/>
        <end position="157"/>
    </location>
</feature>
<name>A0ABW6QNT0_9NOCA</name>
<feature type="transmembrane region" description="Helical" evidence="1">
    <location>
        <begin position="102"/>
        <end position="119"/>
    </location>
</feature>
<dbReference type="EMBL" id="JBIAPI010000001">
    <property type="protein sequence ID" value="MFF3222880.1"/>
    <property type="molecule type" value="Genomic_DNA"/>
</dbReference>
<accession>A0ABW6QNT0</accession>
<sequence>MRRQVSDRSAAAVFIVLVLGIAVATAEVAGGLILALSPVLVTVLLLAFTRDSRTGWGRVGLSRSGIRQWPLAVGGSVAVSVVATGLVVLLGYASFTSPGSDMWTNMLVLAITGPILAFAEEIGWRGYLLPRAMGLGERWAMLLVGIVWAAWHLPYILFTPYYHSEGHRLLTLSLFVGSVLAFSFFFGYLRLVSDSLWPPVLAHFAHNWAFAVLPAIVATDHPVVFGEYLAGDTGLFVMLGTGLLACLLAGVWRKRFVHSARPAVSGKM</sequence>
<feature type="transmembrane region" description="Helical" evidence="1">
    <location>
        <begin position="229"/>
        <end position="252"/>
    </location>
</feature>
<keyword evidence="1" id="KW-0472">Membrane</keyword>
<keyword evidence="3" id="KW-0378">Hydrolase</keyword>
<keyword evidence="1" id="KW-1133">Transmembrane helix</keyword>
<dbReference type="RefSeq" id="WP_387715350.1">
    <property type="nucleotide sequence ID" value="NZ_JBIAPI010000001.1"/>
</dbReference>
<dbReference type="EC" id="3.4.-.-" evidence="3"/>
<gene>
    <name evidence="3" type="ORF">ACFYV7_08775</name>
</gene>
<evidence type="ECO:0000313" key="4">
    <source>
        <dbReference type="Proteomes" id="UP001601948"/>
    </source>
</evidence>
<organism evidence="3 4">
    <name type="scientific">Nocardia suismassiliense</name>
    <dbReference type="NCBI Taxonomy" id="2077092"/>
    <lineage>
        <taxon>Bacteria</taxon>
        <taxon>Bacillati</taxon>
        <taxon>Actinomycetota</taxon>
        <taxon>Actinomycetes</taxon>
        <taxon>Mycobacteriales</taxon>
        <taxon>Nocardiaceae</taxon>
        <taxon>Nocardia</taxon>
    </lineage>
</organism>
<feature type="transmembrane region" description="Helical" evidence="1">
    <location>
        <begin position="32"/>
        <end position="48"/>
    </location>
</feature>
<dbReference type="InterPro" id="IPR003675">
    <property type="entry name" value="Rce1/LyrA-like_dom"/>
</dbReference>
<evidence type="ECO:0000313" key="3">
    <source>
        <dbReference type="EMBL" id="MFF3222880.1"/>
    </source>
</evidence>
<dbReference type="PANTHER" id="PTHR35797:SF1">
    <property type="entry name" value="PROTEASE"/>
    <property type="match status" value="1"/>
</dbReference>
<dbReference type="InterPro" id="IPR042150">
    <property type="entry name" value="MmRce1-like"/>
</dbReference>
<feature type="transmembrane region" description="Helical" evidence="1">
    <location>
        <begin position="9"/>
        <end position="26"/>
    </location>
</feature>
<reference evidence="3 4" key="1">
    <citation type="submission" date="2024-10" db="EMBL/GenBank/DDBJ databases">
        <title>The Natural Products Discovery Center: Release of the First 8490 Sequenced Strains for Exploring Actinobacteria Biosynthetic Diversity.</title>
        <authorList>
            <person name="Kalkreuter E."/>
            <person name="Kautsar S.A."/>
            <person name="Yang D."/>
            <person name="Bader C.D."/>
            <person name="Teijaro C.N."/>
            <person name="Fluegel L."/>
            <person name="Davis C.M."/>
            <person name="Simpson J.R."/>
            <person name="Lauterbach L."/>
            <person name="Steele A.D."/>
            <person name="Gui C."/>
            <person name="Meng S."/>
            <person name="Li G."/>
            <person name="Viehrig K."/>
            <person name="Ye F."/>
            <person name="Su P."/>
            <person name="Kiefer A.F."/>
            <person name="Nichols A."/>
            <person name="Cepeda A.J."/>
            <person name="Yan W."/>
            <person name="Fan B."/>
            <person name="Jiang Y."/>
            <person name="Adhikari A."/>
            <person name="Zheng C.-J."/>
            <person name="Schuster L."/>
            <person name="Cowan T.M."/>
            <person name="Smanski M.J."/>
            <person name="Chevrette M.G."/>
            <person name="De Carvalho L.P.S."/>
            <person name="Shen B."/>
        </authorList>
    </citation>
    <scope>NUCLEOTIDE SEQUENCE [LARGE SCALE GENOMIC DNA]</scope>
    <source>
        <strain evidence="3 4">NPDC003040</strain>
    </source>
</reference>
<dbReference type="PANTHER" id="PTHR35797">
    <property type="entry name" value="PROTEASE-RELATED"/>
    <property type="match status" value="1"/>
</dbReference>
<protein>
    <submittedName>
        <fullName evidence="3">CPBP family intramembrane glutamic endopeptidase</fullName>
        <ecNumber evidence="3">3.4.-.-</ecNumber>
    </submittedName>
</protein>
<evidence type="ECO:0000256" key="1">
    <source>
        <dbReference type="SAM" id="Phobius"/>
    </source>
</evidence>
<evidence type="ECO:0000259" key="2">
    <source>
        <dbReference type="Pfam" id="PF02517"/>
    </source>
</evidence>
<keyword evidence="4" id="KW-1185">Reference proteome</keyword>
<comment type="caution">
    <text evidence="3">The sequence shown here is derived from an EMBL/GenBank/DDBJ whole genome shotgun (WGS) entry which is preliminary data.</text>
</comment>
<feature type="transmembrane region" description="Helical" evidence="1">
    <location>
        <begin position="196"/>
        <end position="217"/>
    </location>
</feature>
<feature type="domain" description="CAAX prenyl protease 2/Lysostaphin resistance protein A-like" evidence="2">
    <location>
        <begin position="104"/>
        <end position="208"/>
    </location>
</feature>
<dbReference type="Pfam" id="PF02517">
    <property type="entry name" value="Rce1-like"/>
    <property type="match status" value="1"/>
</dbReference>